<dbReference type="Proteomes" id="UP000267900">
    <property type="component" value="Chromosome"/>
</dbReference>
<evidence type="ECO:0000259" key="5">
    <source>
        <dbReference type="PROSITE" id="PS51898"/>
    </source>
</evidence>
<keyword evidence="2" id="KW-0238">DNA-binding</keyword>
<evidence type="ECO:0000256" key="3">
    <source>
        <dbReference type="ARBA" id="ARBA00023172"/>
    </source>
</evidence>
<name>A0A3S9PTW7_STRLT</name>
<gene>
    <name evidence="6" type="ORF">EKH77_27105</name>
</gene>
<protein>
    <submittedName>
        <fullName evidence="6">Site-specific integrase</fullName>
    </submittedName>
</protein>
<keyword evidence="7" id="KW-1185">Reference proteome</keyword>
<dbReference type="SUPFAM" id="SSF56349">
    <property type="entry name" value="DNA breaking-rejoining enzymes"/>
    <property type="match status" value="1"/>
</dbReference>
<dbReference type="InterPro" id="IPR013762">
    <property type="entry name" value="Integrase-like_cat_sf"/>
</dbReference>
<dbReference type="GO" id="GO:0006310">
    <property type="term" value="P:DNA recombination"/>
    <property type="evidence" value="ECO:0007669"/>
    <property type="project" value="UniProtKB-KW"/>
</dbReference>
<reference evidence="6 7" key="1">
    <citation type="submission" date="2018-12" db="EMBL/GenBank/DDBJ databases">
        <title>The whole draft genome of Streptomyce luteoverticillatus CGMCC 15060.</title>
        <authorList>
            <person name="Feng Z."/>
            <person name="Chen G."/>
            <person name="Zhang J."/>
            <person name="Zhu H."/>
            <person name="Yu X."/>
            <person name="Zhang W."/>
            <person name="Zhang X."/>
        </authorList>
    </citation>
    <scope>NUCLEOTIDE SEQUENCE [LARGE SCALE GENOMIC DNA]</scope>
    <source>
        <strain evidence="6 7">CGMCC 15060</strain>
    </source>
</reference>
<dbReference type="CDD" id="cd01189">
    <property type="entry name" value="INT_ICEBs1_C_like"/>
    <property type="match status" value="1"/>
</dbReference>
<dbReference type="GO" id="GO:0015074">
    <property type="term" value="P:DNA integration"/>
    <property type="evidence" value="ECO:0007669"/>
    <property type="project" value="InterPro"/>
</dbReference>
<evidence type="ECO:0000313" key="6">
    <source>
        <dbReference type="EMBL" id="AZQ75821.1"/>
    </source>
</evidence>
<dbReference type="Pfam" id="PF00589">
    <property type="entry name" value="Phage_integrase"/>
    <property type="match status" value="1"/>
</dbReference>
<sequence length="399" mass="44981">MPYVRRRLCLAVHPALAGGKQFEPPVEVTCRGQRFRHHRLDHNPARPTIIPRPAAAERRIWTIDEAVVFLRYCHAADPLMADLVEVLIGTGIRKGEALALRWENIDLDKRVLYIHTPLSAIDNNRLVITTPKTRSSRNWVAISRRVADDLRPRRGERCPSTAEGLEGAFVFHRDDGQPLRPEYVLNHFHYRCRQAGVSRTTIHDLRHLSATITLNASVPLTVVSKTLHHSTLSTTANIYSHLTAQAAREAVDVIDKVLTRADRPPTAPRPITTPRPLRDHIPQLHNQMTIIRQPTRTRGYSTPAPRSPTPATALRPQADTNQKGRPRIMRERPPTCENRWSGRRDLNPRPLDPQSSRHPPKRGNRHQKTLLKVGHNGFRLAACAPCGPKLVPLDEPGAA</sequence>
<evidence type="ECO:0000256" key="1">
    <source>
        <dbReference type="ARBA" id="ARBA00008857"/>
    </source>
</evidence>
<feature type="region of interest" description="Disordered" evidence="4">
    <location>
        <begin position="259"/>
        <end position="366"/>
    </location>
</feature>
<feature type="compositionally biased region" description="Basic and acidic residues" evidence="4">
    <location>
        <begin position="328"/>
        <end position="347"/>
    </location>
</feature>
<evidence type="ECO:0000256" key="4">
    <source>
        <dbReference type="SAM" id="MobiDB-lite"/>
    </source>
</evidence>
<feature type="compositionally biased region" description="Polar residues" evidence="4">
    <location>
        <begin position="284"/>
        <end position="300"/>
    </location>
</feature>
<dbReference type="InterPro" id="IPR002104">
    <property type="entry name" value="Integrase_catalytic"/>
</dbReference>
<dbReference type="PANTHER" id="PTHR30349">
    <property type="entry name" value="PHAGE INTEGRASE-RELATED"/>
    <property type="match status" value="1"/>
</dbReference>
<dbReference type="PROSITE" id="PS51898">
    <property type="entry name" value="TYR_RECOMBINASE"/>
    <property type="match status" value="1"/>
</dbReference>
<keyword evidence="3" id="KW-0233">DNA recombination</keyword>
<dbReference type="InterPro" id="IPR050090">
    <property type="entry name" value="Tyrosine_recombinase_XerCD"/>
</dbReference>
<feature type="compositionally biased region" description="Low complexity" evidence="4">
    <location>
        <begin position="301"/>
        <end position="316"/>
    </location>
</feature>
<evidence type="ECO:0000313" key="7">
    <source>
        <dbReference type="Proteomes" id="UP000267900"/>
    </source>
</evidence>
<proteinExistence type="inferred from homology"/>
<dbReference type="Gene3D" id="1.10.443.10">
    <property type="entry name" value="Intergrase catalytic core"/>
    <property type="match status" value="1"/>
</dbReference>
<dbReference type="PANTHER" id="PTHR30349:SF41">
    <property type="entry name" value="INTEGRASE_RECOMBINASE PROTEIN MJ0367-RELATED"/>
    <property type="match status" value="1"/>
</dbReference>
<dbReference type="GO" id="GO:0003677">
    <property type="term" value="F:DNA binding"/>
    <property type="evidence" value="ECO:0007669"/>
    <property type="project" value="UniProtKB-KW"/>
</dbReference>
<accession>A0A3S9PTW7</accession>
<feature type="domain" description="Tyr recombinase" evidence="5">
    <location>
        <begin position="56"/>
        <end position="252"/>
    </location>
</feature>
<dbReference type="EMBL" id="CP034587">
    <property type="protein sequence ID" value="AZQ75821.1"/>
    <property type="molecule type" value="Genomic_DNA"/>
</dbReference>
<organism evidence="6 7">
    <name type="scientific">Streptomyces luteoverticillatus</name>
    <name type="common">Streptoverticillium luteoverticillatus</name>
    <dbReference type="NCBI Taxonomy" id="66425"/>
    <lineage>
        <taxon>Bacteria</taxon>
        <taxon>Bacillati</taxon>
        <taxon>Actinomycetota</taxon>
        <taxon>Actinomycetes</taxon>
        <taxon>Kitasatosporales</taxon>
        <taxon>Streptomycetaceae</taxon>
        <taxon>Streptomyces</taxon>
    </lineage>
</organism>
<dbReference type="OrthoDB" id="3175606at2"/>
<comment type="similarity">
    <text evidence="1">Belongs to the 'phage' integrase family.</text>
</comment>
<dbReference type="InterPro" id="IPR011010">
    <property type="entry name" value="DNA_brk_join_enz"/>
</dbReference>
<evidence type="ECO:0000256" key="2">
    <source>
        <dbReference type="ARBA" id="ARBA00023125"/>
    </source>
</evidence>
<dbReference type="AlphaFoldDB" id="A0A3S9PTW7"/>